<evidence type="ECO:0000259" key="5">
    <source>
        <dbReference type="SMART" id="SM00062"/>
    </source>
</evidence>
<dbReference type="SMART" id="SM00062">
    <property type="entry name" value="PBPb"/>
    <property type="match status" value="1"/>
</dbReference>
<name>A0A9D1IH61_9BURK</name>
<keyword evidence="3" id="KW-0732">Signal</keyword>
<comment type="caution">
    <text evidence="6">The sequence shown here is derived from an EMBL/GenBank/DDBJ whole genome shotgun (WGS) entry which is preliminary data.</text>
</comment>
<accession>A0A9D1IH61</accession>
<proteinExistence type="inferred from homology"/>
<organism evidence="6 7">
    <name type="scientific">Candidatus Aphodousia faecigallinarum</name>
    <dbReference type="NCBI Taxonomy" id="2840677"/>
    <lineage>
        <taxon>Bacteria</taxon>
        <taxon>Pseudomonadati</taxon>
        <taxon>Pseudomonadota</taxon>
        <taxon>Betaproteobacteria</taxon>
        <taxon>Burkholderiales</taxon>
        <taxon>Sutterellaceae</taxon>
        <taxon>Sutterellaceae incertae sedis</taxon>
        <taxon>Candidatus Aphodousia</taxon>
    </lineage>
</organism>
<dbReference type="Proteomes" id="UP000824083">
    <property type="component" value="Unassembled WGS sequence"/>
</dbReference>
<dbReference type="Pfam" id="PF00497">
    <property type="entry name" value="SBP_bac_3"/>
    <property type="match status" value="1"/>
</dbReference>
<comment type="similarity">
    <text evidence="2 4">Belongs to the bacterial solute-binding protein 3 family.</text>
</comment>
<gene>
    <name evidence="6" type="ORF">IAC56_02885</name>
</gene>
<dbReference type="Gene3D" id="3.40.190.10">
    <property type="entry name" value="Periplasmic binding protein-like II"/>
    <property type="match status" value="2"/>
</dbReference>
<sequence>MLLAAVMGLSGCSKDEPVDQKNAATEANQDLLEQIRAKGKIVIATEGTWSPWTFHDESGKLTGYDIEVGRLIAKKLGVEPQFVEGKWDGLLAGISAGRYDIMINGVDMTPEREKAYRFTDPYAYNRTVVMVSEKNTDIQSMQDLKGKLTANTISSTYAEIAEKYGAKVDGVDDLNQTFELLLSGRIDATLNAEVVYYDYKKAHPQAAVKIACVDETINSVGIPLKKEGTEKLQAELNKILADLRQSGELTKLSIQFFGTDISKK</sequence>
<evidence type="ECO:0000256" key="1">
    <source>
        <dbReference type="ARBA" id="ARBA00004196"/>
    </source>
</evidence>
<comment type="subcellular location">
    <subcellularLocation>
        <location evidence="1">Cell envelope</location>
    </subcellularLocation>
</comment>
<feature type="domain" description="Solute-binding protein family 3/N-terminal" evidence="5">
    <location>
        <begin position="40"/>
        <end position="260"/>
    </location>
</feature>
<reference evidence="6" key="1">
    <citation type="submission" date="2020-10" db="EMBL/GenBank/DDBJ databases">
        <authorList>
            <person name="Gilroy R."/>
        </authorList>
    </citation>
    <scope>NUCLEOTIDE SEQUENCE</scope>
    <source>
        <strain evidence="6">7463</strain>
    </source>
</reference>
<evidence type="ECO:0000313" key="7">
    <source>
        <dbReference type="Proteomes" id="UP000824083"/>
    </source>
</evidence>
<protein>
    <submittedName>
        <fullName evidence="6">Transporter substrate-binding domain-containing protein</fullName>
    </submittedName>
</protein>
<dbReference type="SUPFAM" id="SSF53850">
    <property type="entry name" value="Periplasmic binding protein-like II"/>
    <property type="match status" value="1"/>
</dbReference>
<dbReference type="PANTHER" id="PTHR35936">
    <property type="entry name" value="MEMBRANE-BOUND LYTIC MUREIN TRANSGLYCOSYLASE F"/>
    <property type="match status" value="1"/>
</dbReference>
<evidence type="ECO:0000313" key="6">
    <source>
        <dbReference type="EMBL" id="HIU37202.1"/>
    </source>
</evidence>
<reference evidence="6" key="2">
    <citation type="journal article" date="2021" name="PeerJ">
        <title>Extensive microbial diversity within the chicken gut microbiome revealed by metagenomics and culture.</title>
        <authorList>
            <person name="Gilroy R."/>
            <person name="Ravi A."/>
            <person name="Getino M."/>
            <person name="Pursley I."/>
            <person name="Horton D.L."/>
            <person name="Alikhan N.F."/>
            <person name="Baker D."/>
            <person name="Gharbi K."/>
            <person name="Hall N."/>
            <person name="Watson M."/>
            <person name="Adriaenssens E.M."/>
            <person name="Foster-Nyarko E."/>
            <person name="Jarju S."/>
            <person name="Secka A."/>
            <person name="Antonio M."/>
            <person name="Oren A."/>
            <person name="Chaudhuri R.R."/>
            <person name="La Ragione R."/>
            <person name="Hildebrand F."/>
            <person name="Pallen M.J."/>
        </authorList>
    </citation>
    <scope>NUCLEOTIDE SEQUENCE</scope>
    <source>
        <strain evidence="6">7463</strain>
    </source>
</reference>
<dbReference type="InterPro" id="IPR001638">
    <property type="entry name" value="Solute-binding_3/MltF_N"/>
</dbReference>
<dbReference type="PANTHER" id="PTHR35936:SF35">
    <property type="entry name" value="L-CYSTINE-BINDING PROTEIN TCYJ"/>
    <property type="match status" value="1"/>
</dbReference>
<evidence type="ECO:0000256" key="3">
    <source>
        <dbReference type="ARBA" id="ARBA00022729"/>
    </source>
</evidence>
<evidence type="ECO:0000256" key="4">
    <source>
        <dbReference type="RuleBase" id="RU003744"/>
    </source>
</evidence>
<dbReference type="PROSITE" id="PS01039">
    <property type="entry name" value="SBP_BACTERIAL_3"/>
    <property type="match status" value="1"/>
</dbReference>
<evidence type="ECO:0000256" key="2">
    <source>
        <dbReference type="ARBA" id="ARBA00010333"/>
    </source>
</evidence>
<dbReference type="InterPro" id="IPR018313">
    <property type="entry name" value="SBP_3_CS"/>
</dbReference>
<dbReference type="EMBL" id="DVMY01000051">
    <property type="protein sequence ID" value="HIU37202.1"/>
    <property type="molecule type" value="Genomic_DNA"/>
</dbReference>
<dbReference type="GO" id="GO:0030313">
    <property type="term" value="C:cell envelope"/>
    <property type="evidence" value="ECO:0007669"/>
    <property type="project" value="UniProtKB-SubCell"/>
</dbReference>
<dbReference type="AlphaFoldDB" id="A0A9D1IH61"/>